<gene>
    <name evidence="1" type="primary">14</name>
    <name evidence="1" type="ORF">PBI_BRITBRAT_14</name>
</gene>
<protein>
    <submittedName>
        <fullName evidence="1">Major tail protein</fullName>
    </submittedName>
</protein>
<keyword evidence="2" id="KW-1185">Reference proteome</keyword>
<accession>A0A161HSP2</accession>
<evidence type="ECO:0000313" key="1">
    <source>
        <dbReference type="EMBL" id="ANA85222.1"/>
    </source>
</evidence>
<organism evidence="1 2">
    <name type="scientific">Gordonia phage BritBrat</name>
    <dbReference type="NCBI Taxonomy" id="1838064"/>
    <lineage>
        <taxon>Viruses</taxon>
        <taxon>Duplodnaviria</taxon>
        <taxon>Heunggongvirae</taxon>
        <taxon>Uroviricota</taxon>
        <taxon>Caudoviricetes</taxon>
        <taxon>Britbratvirus</taxon>
        <taxon>Britbratvirus britbrat</taxon>
    </lineage>
</organism>
<name>A0A161HSP2_9CAUD</name>
<dbReference type="Proteomes" id="UP000202279">
    <property type="component" value="Segment"/>
</dbReference>
<evidence type="ECO:0000313" key="2">
    <source>
        <dbReference type="Proteomes" id="UP000202279"/>
    </source>
</evidence>
<sequence length="281" mass="29364">MAVKVENAFIAHSIDGGVYFNAPVGTTVPTDSTTALNPAFGDHGALAEDGLAVGITRSSSDIKDFDGGIFIDIQEEYNGTIKLTFLESDNINVIQTLFGDNKVEVTPATATKGKEVTIHHSPDPLPIKSHVCQVKSGVKRKRYVIEKGRVAEIAEIKDQFKDVTRHEVTIKAFRNSAGNYMEEYRNDGKPVTEHTVTITGTPTGGNWTLTVDGQTTGPLAHNASASAVKTALEALSTVETNSATVTGANGGPYTITLANGGTLTASGSGLTGGTSPSVGVS</sequence>
<reference evidence="2" key="1">
    <citation type="submission" date="2016-03" db="EMBL/GenBank/DDBJ databases">
        <authorList>
            <person name="Ploux O."/>
        </authorList>
    </citation>
    <scope>NUCLEOTIDE SEQUENCE [LARGE SCALE GENOMIC DNA]</scope>
</reference>
<dbReference type="KEGG" id="vg:28802859"/>
<dbReference type="GeneID" id="28802859"/>
<dbReference type="RefSeq" id="YP_009276541.1">
    <property type="nucleotide sequence ID" value="NC_030942.1"/>
</dbReference>
<proteinExistence type="predicted"/>
<dbReference type="OrthoDB" id="576at10239"/>
<dbReference type="EMBL" id="KU998233">
    <property type="protein sequence ID" value="ANA85222.1"/>
    <property type="molecule type" value="Genomic_DNA"/>
</dbReference>